<gene>
    <name evidence="1" type="ORF">ACEZDG_09660</name>
</gene>
<accession>A0ABV6V761</accession>
<dbReference type="Proteomes" id="UP001592582">
    <property type="component" value="Unassembled WGS sequence"/>
</dbReference>
<comment type="caution">
    <text evidence="1">The sequence shown here is derived from an EMBL/GenBank/DDBJ whole genome shotgun (WGS) entry which is preliminary data.</text>
</comment>
<name>A0ABV6V761_9ACTN</name>
<proteinExistence type="predicted"/>
<sequence>MEFTFAVTRRGPDDWVLQLVPTGPGEPAPEQPAMELSLSSRPDCEQAIEMIREAPVRYVRATPPVVQGSARAEPPPVRPQP</sequence>
<keyword evidence="2" id="KW-1185">Reference proteome</keyword>
<evidence type="ECO:0000313" key="2">
    <source>
        <dbReference type="Proteomes" id="UP001592582"/>
    </source>
</evidence>
<protein>
    <submittedName>
        <fullName evidence="1">Uncharacterized protein</fullName>
    </submittedName>
</protein>
<reference evidence="1 2" key="1">
    <citation type="submission" date="2024-09" db="EMBL/GenBank/DDBJ databases">
        <authorList>
            <person name="Lee S.D."/>
        </authorList>
    </citation>
    <scope>NUCLEOTIDE SEQUENCE [LARGE SCALE GENOMIC DNA]</scope>
    <source>
        <strain evidence="1 2">N1-1</strain>
    </source>
</reference>
<organism evidence="1 2">
    <name type="scientific">Streptacidiphilus alkalitolerans</name>
    <dbReference type="NCBI Taxonomy" id="3342712"/>
    <lineage>
        <taxon>Bacteria</taxon>
        <taxon>Bacillati</taxon>
        <taxon>Actinomycetota</taxon>
        <taxon>Actinomycetes</taxon>
        <taxon>Kitasatosporales</taxon>
        <taxon>Streptomycetaceae</taxon>
        <taxon>Streptacidiphilus</taxon>
    </lineage>
</organism>
<dbReference type="EMBL" id="JBHEZX010000004">
    <property type="protein sequence ID" value="MFC1409550.1"/>
    <property type="molecule type" value="Genomic_DNA"/>
</dbReference>
<evidence type="ECO:0000313" key="1">
    <source>
        <dbReference type="EMBL" id="MFC1409550.1"/>
    </source>
</evidence>
<dbReference type="RefSeq" id="WP_380505522.1">
    <property type="nucleotide sequence ID" value="NZ_JBHEZX010000004.1"/>
</dbReference>